<dbReference type="Pfam" id="PF00005">
    <property type="entry name" value="ABC_tran"/>
    <property type="match status" value="1"/>
</dbReference>
<sequence length="231" mass="24147">MPIPMSPVLRAHGLRKSFQGAVALDGVSLTVKPGEAVAVCGPAGAGKSTLLRCLAGDLRPDRGRVLLADGRPVDGLDVVTRRRLRVVLRHDEIDPRRTGADNVALPLVRGGVRPDTARQAALALLGALGLSGLSGRWTWQLSEAEAQAVAIARALVVNPSVVFADEPTATMAPAAGHAVTELLVRATTRAGAALVLATRDAQAARWCRRIVDLHKGRIIEPTLPSFAALAG</sequence>
<organism evidence="4 5">
    <name type="scientific">Longimycelium tulufanense</name>
    <dbReference type="NCBI Taxonomy" id="907463"/>
    <lineage>
        <taxon>Bacteria</taxon>
        <taxon>Bacillati</taxon>
        <taxon>Actinomycetota</taxon>
        <taxon>Actinomycetes</taxon>
        <taxon>Pseudonocardiales</taxon>
        <taxon>Pseudonocardiaceae</taxon>
        <taxon>Longimycelium</taxon>
    </lineage>
</organism>
<protein>
    <submittedName>
        <fullName evidence="4">ABC transporter ATP-binding protein</fullName>
    </submittedName>
</protein>
<evidence type="ECO:0000313" key="4">
    <source>
        <dbReference type="EMBL" id="GGM41014.1"/>
    </source>
</evidence>
<dbReference type="InterPro" id="IPR003593">
    <property type="entry name" value="AAA+_ATPase"/>
</dbReference>
<dbReference type="InterPro" id="IPR003439">
    <property type="entry name" value="ABC_transporter-like_ATP-bd"/>
</dbReference>
<keyword evidence="1" id="KW-0547">Nucleotide-binding</keyword>
<dbReference type="Gene3D" id="3.40.50.300">
    <property type="entry name" value="P-loop containing nucleotide triphosphate hydrolases"/>
    <property type="match status" value="1"/>
</dbReference>
<name>A0A8J3FTK6_9PSEU</name>
<evidence type="ECO:0000256" key="1">
    <source>
        <dbReference type="ARBA" id="ARBA00022741"/>
    </source>
</evidence>
<feature type="domain" description="ABC transporter" evidence="3">
    <location>
        <begin position="9"/>
        <end position="229"/>
    </location>
</feature>
<dbReference type="GO" id="GO:0005886">
    <property type="term" value="C:plasma membrane"/>
    <property type="evidence" value="ECO:0007669"/>
    <property type="project" value="TreeGrafter"/>
</dbReference>
<dbReference type="PROSITE" id="PS50893">
    <property type="entry name" value="ABC_TRANSPORTER_2"/>
    <property type="match status" value="1"/>
</dbReference>
<dbReference type="RefSeq" id="WP_189054392.1">
    <property type="nucleotide sequence ID" value="NZ_BMMK01000003.1"/>
</dbReference>
<dbReference type="GO" id="GO:0022857">
    <property type="term" value="F:transmembrane transporter activity"/>
    <property type="evidence" value="ECO:0007669"/>
    <property type="project" value="TreeGrafter"/>
</dbReference>
<accession>A0A8J3FTK6</accession>
<keyword evidence="5" id="KW-1185">Reference proteome</keyword>
<keyword evidence="2 4" id="KW-0067">ATP-binding</keyword>
<dbReference type="GO" id="GO:0005524">
    <property type="term" value="F:ATP binding"/>
    <property type="evidence" value="ECO:0007669"/>
    <property type="project" value="UniProtKB-KW"/>
</dbReference>
<dbReference type="PANTHER" id="PTHR24220">
    <property type="entry name" value="IMPORT ATP-BINDING PROTEIN"/>
    <property type="match status" value="1"/>
</dbReference>
<gene>
    <name evidence="4" type="ORF">GCM10012275_09980</name>
</gene>
<evidence type="ECO:0000256" key="2">
    <source>
        <dbReference type="ARBA" id="ARBA00022840"/>
    </source>
</evidence>
<reference evidence="4" key="2">
    <citation type="submission" date="2020-09" db="EMBL/GenBank/DDBJ databases">
        <authorList>
            <person name="Sun Q."/>
            <person name="Zhou Y."/>
        </authorList>
    </citation>
    <scope>NUCLEOTIDE SEQUENCE</scope>
    <source>
        <strain evidence="4">CGMCC 4.5737</strain>
    </source>
</reference>
<dbReference type="InterPro" id="IPR015854">
    <property type="entry name" value="ABC_transpr_LolD-like"/>
</dbReference>
<evidence type="ECO:0000259" key="3">
    <source>
        <dbReference type="PROSITE" id="PS50893"/>
    </source>
</evidence>
<proteinExistence type="predicted"/>
<comment type="caution">
    <text evidence="4">The sequence shown here is derived from an EMBL/GenBank/DDBJ whole genome shotgun (WGS) entry which is preliminary data.</text>
</comment>
<dbReference type="SMART" id="SM00382">
    <property type="entry name" value="AAA"/>
    <property type="match status" value="1"/>
</dbReference>
<dbReference type="EMBL" id="BMMK01000003">
    <property type="protein sequence ID" value="GGM41014.1"/>
    <property type="molecule type" value="Genomic_DNA"/>
</dbReference>
<dbReference type="GO" id="GO:0016887">
    <property type="term" value="F:ATP hydrolysis activity"/>
    <property type="evidence" value="ECO:0007669"/>
    <property type="project" value="InterPro"/>
</dbReference>
<dbReference type="SUPFAM" id="SSF52540">
    <property type="entry name" value="P-loop containing nucleoside triphosphate hydrolases"/>
    <property type="match status" value="1"/>
</dbReference>
<evidence type="ECO:0000313" key="5">
    <source>
        <dbReference type="Proteomes" id="UP000637578"/>
    </source>
</evidence>
<reference evidence="4" key="1">
    <citation type="journal article" date="2014" name="Int. J. Syst. Evol. Microbiol.">
        <title>Complete genome sequence of Corynebacterium casei LMG S-19264T (=DSM 44701T), isolated from a smear-ripened cheese.</title>
        <authorList>
            <consortium name="US DOE Joint Genome Institute (JGI-PGF)"/>
            <person name="Walter F."/>
            <person name="Albersmeier A."/>
            <person name="Kalinowski J."/>
            <person name="Ruckert C."/>
        </authorList>
    </citation>
    <scope>NUCLEOTIDE SEQUENCE</scope>
    <source>
        <strain evidence="4">CGMCC 4.5737</strain>
    </source>
</reference>
<dbReference type="Proteomes" id="UP000637578">
    <property type="component" value="Unassembled WGS sequence"/>
</dbReference>
<dbReference type="InterPro" id="IPR027417">
    <property type="entry name" value="P-loop_NTPase"/>
</dbReference>
<dbReference type="AlphaFoldDB" id="A0A8J3FTK6"/>